<name>A0A4Q2TWJ4_9HYPH</name>
<dbReference type="Pfam" id="PF10649">
    <property type="entry name" value="DUF2478"/>
    <property type="match status" value="1"/>
</dbReference>
<accession>A0A4Q2TWJ4</accession>
<dbReference type="EMBL" id="SDVB01000065">
    <property type="protein sequence ID" value="RYC26352.1"/>
    <property type="molecule type" value="Genomic_DNA"/>
</dbReference>
<dbReference type="AlphaFoldDB" id="A0A4Q2TWJ4"/>
<gene>
    <name evidence="1" type="ORF">EUU22_01590</name>
</gene>
<organism evidence="1 2">
    <name type="scientific">Ciceribacter ferrooxidans</name>
    <dbReference type="NCBI Taxonomy" id="2509717"/>
    <lineage>
        <taxon>Bacteria</taxon>
        <taxon>Pseudomonadati</taxon>
        <taxon>Pseudomonadota</taxon>
        <taxon>Alphaproteobacteria</taxon>
        <taxon>Hyphomicrobiales</taxon>
        <taxon>Rhizobiaceae</taxon>
        <taxon>Ciceribacter</taxon>
    </lineage>
</organism>
<protein>
    <submittedName>
        <fullName evidence="1">DUF2478 domain-containing protein</fullName>
    </submittedName>
</protein>
<dbReference type="InterPro" id="IPR018912">
    <property type="entry name" value="DUF2478"/>
</dbReference>
<dbReference type="OrthoDB" id="5918880at2"/>
<comment type="caution">
    <text evidence="1">The sequence shown here is derived from an EMBL/GenBank/DDBJ whole genome shotgun (WGS) entry which is preliminary data.</text>
</comment>
<reference evidence="1 2" key="1">
    <citation type="submission" date="2019-01" db="EMBL/GenBank/DDBJ databases">
        <authorList>
            <person name="Deng T."/>
        </authorList>
    </citation>
    <scope>NUCLEOTIDE SEQUENCE [LARGE SCALE GENOMIC DNA]</scope>
    <source>
        <strain evidence="1 2">F8825</strain>
    </source>
</reference>
<dbReference type="Proteomes" id="UP000291088">
    <property type="component" value="Unassembled WGS sequence"/>
</dbReference>
<evidence type="ECO:0000313" key="1">
    <source>
        <dbReference type="EMBL" id="RYC26352.1"/>
    </source>
</evidence>
<proteinExistence type="predicted"/>
<sequence>MNDFAFPLQAAIHVQRDCPVDDILKATAVVLGVDGQKVIGFLQWEGTGDGECCGEIALQDIGTGELVAISQALGSGARGCRLDPQALAAVAGSLLARLDDHTDLLVLNRFGKGESEGQGFRAVIEEACVRGIPVLTVVRDEYLPAWNQFSGELGCLLAPDRQDVLDWARHAVRAARNLRDAA</sequence>
<evidence type="ECO:0000313" key="2">
    <source>
        <dbReference type="Proteomes" id="UP000291088"/>
    </source>
</evidence>
<keyword evidence="2" id="KW-1185">Reference proteome</keyword>